<proteinExistence type="predicted"/>
<dbReference type="AlphaFoldDB" id="A0A1X0P3C2"/>
<dbReference type="Proteomes" id="UP000192257">
    <property type="component" value="Unassembled WGS sequence"/>
</dbReference>
<dbReference type="RefSeq" id="XP_028885374.1">
    <property type="nucleotide sequence ID" value="XM_029023350.1"/>
</dbReference>
<name>A0A1X0P3C2_9TRYP</name>
<evidence type="ECO:0000313" key="1">
    <source>
        <dbReference type="EMBL" id="ORC91308.1"/>
    </source>
</evidence>
<organism evidence="1 2">
    <name type="scientific">Trypanosoma theileri</name>
    <dbReference type="NCBI Taxonomy" id="67003"/>
    <lineage>
        <taxon>Eukaryota</taxon>
        <taxon>Discoba</taxon>
        <taxon>Euglenozoa</taxon>
        <taxon>Kinetoplastea</taxon>
        <taxon>Metakinetoplastina</taxon>
        <taxon>Trypanosomatida</taxon>
        <taxon>Trypanosomatidae</taxon>
        <taxon>Trypanosoma</taxon>
    </lineage>
</organism>
<sequence length="151" mass="17339">MRMCVRTHNIPIFFILLFLFVFPHAISFWNIIPGSLLPLFSYGQSARTPERTCRRHTFTFLTKRCNVVLSIRTTRVRVPLARNPSPLQYPTLHVEFFSVRSLLRQPRSALEAGPSEAHAISFVLTSRPHLHRKGYTFSSFSALTKGIMGNH</sequence>
<dbReference type="OrthoDB" id="10550208at2759"/>
<dbReference type="VEuPathDB" id="TriTrypDB:TM35_000063130"/>
<evidence type="ECO:0000313" key="2">
    <source>
        <dbReference type="Proteomes" id="UP000192257"/>
    </source>
</evidence>
<gene>
    <name evidence="1" type="ORF">TM35_000063130</name>
</gene>
<accession>A0A1X0P3C2</accession>
<reference evidence="1 2" key="1">
    <citation type="submission" date="2017-03" db="EMBL/GenBank/DDBJ databases">
        <title>An alternative strategy for trypanosome survival in the mammalian bloodstream revealed through genome and transcriptome analysis of the ubiquitous bovine parasite Trypanosoma (Megatrypanum) theileri.</title>
        <authorList>
            <person name="Kelly S."/>
            <person name="Ivens A."/>
            <person name="Mott A."/>
            <person name="O'Neill E."/>
            <person name="Emms D."/>
            <person name="Macleod O."/>
            <person name="Voorheis P."/>
            <person name="Matthews J."/>
            <person name="Matthews K."/>
            <person name="Carrington M."/>
        </authorList>
    </citation>
    <scope>NUCLEOTIDE SEQUENCE [LARGE SCALE GENOMIC DNA]</scope>
    <source>
        <strain evidence="1">Edinburgh</strain>
    </source>
</reference>
<dbReference type="EMBL" id="NBCO01000006">
    <property type="protein sequence ID" value="ORC91308.1"/>
    <property type="molecule type" value="Genomic_DNA"/>
</dbReference>
<comment type="caution">
    <text evidence="1">The sequence shown here is derived from an EMBL/GenBank/DDBJ whole genome shotgun (WGS) entry which is preliminary data.</text>
</comment>
<protein>
    <submittedName>
        <fullName evidence="1">Uncharacterized protein</fullName>
    </submittedName>
</protein>
<dbReference type="GeneID" id="39983130"/>
<keyword evidence="2" id="KW-1185">Reference proteome</keyword>